<evidence type="ECO:0000313" key="2">
    <source>
        <dbReference type="Proteomes" id="UP001281147"/>
    </source>
</evidence>
<dbReference type="EMBL" id="JAUTXU010000202">
    <property type="protein sequence ID" value="KAK3699039.1"/>
    <property type="molecule type" value="Genomic_DNA"/>
</dbReference>
<proteinExistence type="predicted"/>
<evidence type="ECO:0000313" key="1">
    <source>
        <dbReference type="EMBL" id="KAK3699039.1"/>
    </source>
</evidence>
<gene>
    <name evidence="1" type="ORF">LTR37_016643</name>
</gene>
<dbReference type="Proteomes" id="UP001281147">
    <property type="component" value="Unassembled WGS sequence"/>
</dbReference>
<sequence>MANATNGGSRPQSIFIFDNMRSRSHLFFRWLSTSPGLAPIYHPFILAMFLGPERFTRFTRNSESRNKENNEALLLIYGDDTHESCSRKLRSDIMKAQQAVSRGSRATFSPGSKSDLTFLGQDTVDERAFYQQSAAGHSPQDDPRRARVARGWSTEPTNLSDEVLDTCTPIMIIRHPAMQVSSVYQSMVALTQCRPGDEDFEIATTLTLSRALYDFLCSWGKTPIIVDAEDMLWRTQDLVTNICNALGIDAKDIQDRWDPVPFEKRPSKSILVAWTEVIWKSSGIERPMTKPAEPTLNAYYKIWVEKYGVEVAEQLKGLVQKNMPHYEYLKQSKV</sequence>
<accession>A0ACC3MMF1</accession>
<reference evidence="1" key="1">
    <citation type="submission" date="2023-07" db="EMBL/GenBank/DDBJ databases">
        <title>Black Yeasts Isolated from many extreme environments.</title>
        <authorList>
            <person name="Coleine C."/>
            <person name="Stajich J.E."/>
            <person name="Selbmann L."/>
        </authorList>
    </citation>
    <scope>NUCLEOTIDE SEQUENCE</scope>
    <source>
        <strain evidence="1">CCFEE 5714</strain>
    </source>
</reference>
<protein>
    <submittedName>
        <fullName evidence="1">Uncharacterized protein</fullName>
    </submittedName>
</protein>
<keyword evidence="2" id="KW-1185">Reference proteome</keyword>
<name>A0ACC3MMF1_9PEZI</name>
<organism evidence="1 2">
    <name type="scientific">Vermiconidia calcicola</name>
    <dbReference type="NCBI Taxonomy" id="1690605"/>
    <lineage>
        <taxon>Eukaryota</taxon>
        <taxon>Fungi</taxon>
        <taxon>Dikarya</taxon>
        <taxon>Ascomycota</taxon>
        <taxon>Pezizomycotina</taxon>
        <taxon>Dothideomycetes</taxon>
        <taxon>Dothideomycetidae</taxon>
        <taxon>Mycosphaerellales</taxon>
        <taxon>Extremaceae</taxon>
        <taxon>Vermiconidia</taxon>
    </lineage>
</organism>
<comment type="caution">
    <text evidence="1">The sequence shown here is derived from an EMBL/GenBank/DDBJ whole genome shotgun (WGS) entry which is preliminary data.</text>
</comment>